<dbReference type="PANTHER" id="PTHR42782">
    <property type="entry name" value="SI:CH73-314G15.3"/>
    <property type="match status" value="1"/>
</dbReference>
<accession>A0A257TAY1</accession>
<dbReference type="EMBL" id="NCBC01000097">
    <property type="protein sequence ID" value="OYV81831.1"/>
    <property type="molecule type" value="Genomic_DNA"/>
</dbReference>
<reference evidence="1 2" key="1">
    <citation type="submission" date="2017-03" db="EMBL/GenBank/DDBJ databases">
        <title>Lifting the veil on microbial sulfur biogeochemistry in mining wastewaters.</title>
        <authorList>
            <person name="Kantor R.S."/>
            <person name="Colenbrander Nelson T."/>
            <person name="Marshall S."/>
            <person name="Bennett D."/>
            <person name="Apte S."/>
            <person name="Camacho D."/>
            <person name="Thomas B.C."/>
            <person name="Warren L.A."/>
            <person name="Banfield J.F."/>
        </authorList>
    </citation>
    <scope>NUCLEOTIDE SEQUENCE [LARGE SCALE GENOMIC DNA]</scope>
    <source>
        <strain evidence="1">21-59-9</strain>
    </source>
</reference>
<evidence type="ECO:0000313" key="1">
    <source>
        <dbReference type="EMBL" id="OYV81831.1"/>
    </source>
</evidence>
<protein>
    <submittedName>
        <fullName evidence="1">Uncharacterized protein</fullName>
    </submittedName>
</protein>
<evidence type="ECO:0000313" key="2">
    <source>
        <dbReference type="Proteomes" id="UP000216779"/>
    </source>
</evidence>
<name>A0A257TAY1_9PROT</name>
<proteinExistence type="predicted"/>
<dbReference type="Proteomes" id="UP000216779">
    <property type="component" value="Unassembled WGS sequence"/>
</dbReference>
<feature type="non-terminal residue" evidence="1">
    <location>
        <position position="1"/>
    </location>
</feature>
<dbReference type="AlphaFoldDB" id="A0A257TAY1"/>
<comment type="caution">
    <text evidence="1">The sequence shown here is derived from an EMBL/GenBank/DDBJ whole genome shotgun (WGS) entry which is preliminary data.</text>
</comment>
<dbReference type="PANTHER" id="PTHR42782:SF4">
    <property type="entry name" value="DUF455 DOMAIN-CONTAINING PROTEIN"/>
    <property type="match status" value="1"/>
</dbReference>
<gene>
    <name evidence="1" type="ORF">B7Z70_04285</name>
</gene>
<sequence length="75" mass="8410">GHVAVGSRWFRYLCAQRGLEPDSTFMTLLQQRYRGRIQGPLALTARRAAGFSEPELDWLQRRIGQPAATKPEGAP</sequence>
<organism evidence="1 2">
    <name type="scientific">Acidithiobacillus ferrivorans</name>
    <dbReference type="NCBI Taxonomy" id="160808"/>
    <lineage>
        <taxon>Bacteria</taxon>
        <taxon>Pseudomonadati</taxon>
        <taxon>Pseudomonadota</taxon>
        <taxon>Acidithiobacillia</taxon>
        <taxon>Acidithiobacillales</taxon>
        <taxon>Acidithiobacillaceae</taxon>
        <taxon>Acidithiobacillus</taxon>
    </lineage>
</organism>
<dbReference type="InterPro" id="IPR007402">
    <property type="entry name" value="DUF455"/>
</dbReference>
<dbReference type="Pfam" id="PF04305">
    <property type="entry name" value="DUF455"/>
    <property type="match status" value="1"/>
</dbReference>